<keyword evidence="12" id="KW-1185">Reference proteome</keyword>
<dbReference type="PROSITE" id="PS50042">
    <property type="entry name" value="CNMP_BINDING_3"/>
    <property type="match status" value="1"/>
</dbReference>
<dbReference type="Proteomes" id="UP000631114">
    <property type="component" value="Unassembled WGS sequence"/>
</dbReference>
<keyword evidence="8" id="KW-0407">Ion channel</keyword>
<evidence type="ECO:0000256" key="9">
    <source>
        <dbReference type="SAM" id="Phobius"/>
    </source>
</evidence>
<protein>
    <recommendedName>
        <fullName evidence="10">Cyclic nucleotide-binding domain-containing protein</fullName>
    </recommendedName>
</protein>
<dbReference type="OrthoDB" id="421226at2759"/>
<keyword evidence="3 9" id="KW-0812">Transmembrane</keyword>
<dbReference type="PANTHER" id="PTHR45651">
    <property type="entry name" value="CYCLIC NUCLEOTIDE-GATED ION CHANNEL 15-RELATED-RELATED"/>
    <property type="match status" value="1"/>
</dbReference>
<evidence type="ECO:0000313" key="12">
    <source>
        <dbReference type="Proteomes" id="UP000631114"/>
    </source>
</evidence>
<dbReference type="Gene3D" id="1.10.287.630">
    <property type="entry name" value="Helix hairpin bin"/>
    <property type="match status" value="1"/>
</dbReference>
<dbReference type="CDD" id="cd00038">
    <property type="entry name" value="CAP_ED"/>
    <property type="match status" value="1"/>
</dbReference>
<evidence type="ECO:0000256" key="3">
    <source>
        <dbReference type="ARBA" id="ARBA00022692"/>
    </source>
</evidence>
<name>A0A835HTY7_9MAGN</name>
<feature type="transmembrane region" description="Helical" evidence="9">
    <location>
        <begin position="82"/>
        <end position="103"/>
    </location>
</feature>
<evidence type="ECO:0000256" key="8">
    <source>
        <dbReference type="ARBA" id="ARBA00023303"/>
    </source>
</evidence>
<evidence type="ECO:0000256" key="5">
    <source>
        <dbReference type="ARBA" id="ARBA00023065"/>
    </source>
</evidence>
<reference evidence="11 12" key="1">
    <citation type="submission" date="2020-10" db="EMBL/GenBank/DDBJ databases">
        <title>The Coptis chinensis genome and diversification of protoberbering-type alkaloids.</title>
        <authorList>
            <person name="Wang B."/>
            <person name="Shu S."/>
            <person name="Song C."/>
            <person name="Liu Y."/>
        </authorList>
    </citation>
    <scope>NUCLEOTIDE SEQUENCE [LARGE SCALE GENOMIC DNA]</scope>
    <source>
        <strain evidence="11">HL-2020</strain>
        <tissue evidence="11">Leaf</tissue>
    </source>
</reference>
<dbReference type="Pfam" id="PF00027">
    <property type="entry name" value="cNMP_binding"/>
    <property type="match status" value="1"/>
</dbReference>
<keyword evidence="7" id="KW-1071">Ligand-gated ion channel</keyword>
<dbReference type="GO" id="GO:0034220">
    <property type="term" value="P:monoatomic ion transmembrane transport"/>
    <property type="evidence" value="ECO:0007669"/>
    <property type="project" value="UniProtKB-KW"/>
</dbReference>
<feature type="transmembrane region" description="Helical" evidence="9">
    <location>
        <begin position="136"/>
        <end position="156"/>
    </location>
</feature>
<proteinExistence type="inferred from homology"/>
<evidence type="ECO:0000256" key="6">
    <source>
        <dbReference type="ARBA" id="ARBA00023136"/>
    </source>
</evidence>
<dbReference type="InterPro" id="IPR014710">
    <property type="entry name" value="RmlC-like_jellyroll"/>
</dbReference>
<comment type="similarity">
    <text evidence="2">Belongs to the cyclic nucleotide-gated cation channel (TC 1.A.1.5) family.</text>
</comment>
<dbReference type="EMBL" id="JADFTS010000005">
    <property type="protein sequence ID" value="KAF9606920.1"/>
    <property type="molecule type" value="Genomic_DNA"/>
</dbReference>
<gene>
    <name evidence="11" type="ORF">IFM89_030096</name>
</gene>
<dbReference type="SUPFAM" id="SSF81324">
    <property type="entry name" value="Voltage-gated potassium channels"/>
    <property type="match status" value="1"/>
</dbReference>
<dbReference type="AlphaFoldDB" id="A0A835HTY7"/>
<keyword evidence="5" id="KW-0406">Ion transport</keyword>
<evidence type="ECO:0000256" key="2">
    <source>
        <dbReference type="ARBA" id="ARBA00010486"/>
    </source>
</evidence>
<dbReference type="SMART" id="SM00100">
    <property type="entry name" value="cNMP"/>
    <property type="match status" value="1"/>
</dbReference>
<dbReference type="InterPro" id="IPR018490">
    <property type="entry name" value="cNMP-bd_dom_sf"/>
</dbReference>
<dbReference type="FunFam" id="2.60.120.10:FF:000024">
    <property type="entry name" value="Cyclic nucleotide-gated ion channel 1"/>
    <property type="match status" value="1"/>
</dbReference>
<accession>A0A835HTY7</accession>
<evidence type="ECO:0000313" key="11">
    <source>
        <dbReference type="EMBL" id="KAF9606920.1"/>
    </source>
</evidence>
<evidence type="ECO:0000256" key="4">
    <source>
        <dbReference type="ARBA" id="ARBA00022989"/>
    </source>
</evidence>
<dbReference type="PANTHER" id="PTHR45651:SF39">
    <property type="entry name" value="CYCLIC NUCLEOTIDE-GATED ION CHANNEL 18"/>
    <property type="match status" value="1"/>
</dbReference>
<comment type="caution">
    <text evidence="11">The sequence shown here is derived from an EMBL/GenBank/DDBJ whole genome shotgun (WGS) entry which is preliminary data.</text>
</comment>
<dbReference type="InterPro" id="IPR000595">
    <property type="entry name" value="cNMP-bd_dom"/>
</dbReference>
<keyword evidence="7" id="KW-0813">Transport</keyword>
<evidence type="ECO:0000259" key="10">
    <source>
        <dbReference type="PROSITE" id="PS50042"/>
    </source>
</evidence>
<keyword evidence="4 9" id="KW-1133">Transmembrane helix</keyword>
<dbReference type="FunFam" id="1.10.287.630:FF:000003">
    <property type="entry name" value="Cyclic nucleotide-gated ion channel 1"/>
    <property type="match status" value="1"/>
</dbReference>
<dbReference type="SUPFAM" id="SSF51206">
    <property type="entry name" value="cAMP-binding domain-like"/>
    <property type="match status" value="1"/>
</dbReference>
<feature type="transmembrane region" description="Helical" evidence="9">
    <location>
        <begin position="49"/>
        <end position="67"/>
    </location>
</feature>
<evidence type="ECO:0000256" key="7">
    <source>
        <dbReference type="ARBA" id="ARBA00023286"/>
    </source>
</evidence>
<sequence length="655" mass="75859">MMNNFINISSSTSRFRRPYFANTTKTKDTSSIYQILDPSGRFLTLWNRVFLAVCLGALFIDPLYYYLPRVGGPACIEIDEVLLLSVTILRTLADLCYLIHIVLKFRTAFVLKSSRVVGRGELVTDPEKIAKRNFHYFILCFYLSNEGVLGASWYLLSIQRQHDCWSEECSKETGLSIHCYPKYLDCRRGSYNYIEIARHTNWLNATNVLRNCNATNEAIQFKYGIYEDALTSEVVSAKFHEKYMYCLWWGLKNLRALYTAYASTHNFRIELCSYGQDLVSSTRMAETAFCVFICIGGLVLFSHLIGNIQVQVTCVIQVPDSQTYLQSMTVRLEEWRVKRRDTEEWMRHRQLPEDLQERVRKFVQYKWLATRGVDEDAILRSLPLDLRREIQRHLCLGLVRRVPFFEQMDDQLLDAICERLISSLSTDGTFIVREGDPVNEMLFIIRGQLVSDTTYGGRSGFFNSITLRPGDFCGEELLTWALVPNPSQNLPSSTRTVKAVGEVEAFALRADDLKYVANQFKRLHSKKLQHAFRYYSQQWRAWGACFIQAAWRRLKKKRLAKELEEHESFYYMLYPNQDEPMEGDYRDTGAGSTSMQNINNGQHLGVTALASKFAANTRRGVHQKIKVLDPDNSNFEMRKLLKPDEPDFSKETDIN</sequence>
<evidence type="ECO:0000256" key="1">
    <source>
        <dbReference type="ARBA" id="ARBA00004127"/>
    </source>
</evidence>
<dbReference type="GO" id="GO:0012505">
    <property type="term" value="C:endomembrane system"/>
    <property type="evidence" value="ECO:0007669"/>
    <property type="project" value="UniProtKB-SubCell"/>
</dbReference>
<dbReference type="Gene3D" id="2.60.120.10">
    <property type="entry name" value="Jelly Rolls"/>
    <property type="match status" value="1"/>
</dbReference>
<organism evidence="11 12">
    <name type="scientific">Coptis chinensis</name>
    <dbReference type="NCBI Taxonomy" id="261450"/>
    <lineage>
        <taxon>Eukaryota</taxon>
        <taxon>Viridiplantae</taxon>
        <taxon>Streptophyta</taxon>
        <taxon>Embryophyta</taxon>
        <taxon>Tracheophyta</taxon>
        <taxon>Spermatophyta</taxon>
        <taxon>Magnoliopsida</taxon>
        <taxon>Ranunculales</taxon>
        <taxon>Ranunculaceae</taxon>
        <taxon>Coptidoideae</taxon>
        <taxon>Coptis</taxon>
    </lineage>
</organism>
<comment type="subcellular location">
    <subcellularLocation>
        <location evidence="1">Endomembrane system</location>
        <topology evidence="1">Multi-pass membrane protein</topology>
    </subcellularLocation>
</comment>
<feature type="domain" description="Cyclic nucleotide-binding" evidence="10">
    <location>
        <begin position="404"/>
        <end position="534"/>
    </location>
</feature>
<keyword evidence="6 9" id="KW-0472">Membrane</keyword>